<evidence type="ECO:0000313" key="1">
    <source>
        <dbReference type="EMBL" id="GGD56598.1"/>
    </source>
</evidence>
<accession>A0A917DP50</accession>
<dbReference type="EMBL" id="BMKK01000004">
    <property type="protein sequence ID" value="GGD56598.1"/>
    <property type="molecule type" value="Genomic_DNA"/>
</dbReference>
<dbReference type="RefSeq" id="WP_188766021.1">
    <property type="nucleotide sequence ID" value="NZ_BMKK01000004.1"/>
</dbReference>
<sequence length="164" mass="18437">MKMQLVLVMILSTLFLTNCEKESNSVDSQATMNDYVVNYGTSFGMCVGPCRKEMNLLNGEVSFTVFYTEGRGATGGTPKTFKESLDATLQNSLIKSIDYESFKKLNEIFGCPDCADGGAEWVEIMKGDSKHKVTFEFGKVPKEIESLVTVLREKKVYFEEKYLK</sequence>
<reference evidence="1" key="2">
    <citation type="submission" date="2020-09" db="EMBL/GenBank/DDBJ databases">
        <authorList>
            <person name="Sun Q."/>
            <person name="Zhou Y."/>
        </authorList>
    </citation>
    <scope>NUCLEOTIDE SEQUENCE</scope>
    <source>
        <strain evidence="1">CGMCC 1.15958</strain>
    </source>
</reference>
<comment type="caution">
    <text evidence="1">The sequence shown here is derived from an EMBL/GenBank/DDBJ whole genome shotgun (WGS) entry which is preliminary data.</text>
</comment>
<dbReference type="AlphaFoldDB" id="A0A917DP50"/>
<organism evidence="1 2">
    <name type="scientific">Emticicia aquatilis</name>
    <dbReference type="NCBI Taxonomy" id="1537369"/>
    <lineage>
        <taxon>Bacteria</taxon>
        <taxon>Pseudomonadati</taxon>
        <taxon>Bacteroidota</taxon>
        <taxon>Cytophagia</taxon>
        <taxon>Cytophagales</taxon>
        <taxon>Leadbetterellaceae</taxon>
        <taxon>Emticicia</taxon>
    </lineage>
</organism>
<dbReference type="Proteomes" id="UP000609064">
    <property type="component" value="Unassembled WGS sequence"/>
</dbReference>
<evidence type="ECO:0000313" key="2">
    <source>
        <dbReference type="Proteomes" id="UP000609064"/>
    </source>
</evidence>
<reference evidence="1" key="1">
    <citation type="journal article" date="2014" name="Int. J. Syst. Evol. Microbiol.">
        <title>Complete genome sequence of Corynebacterium casei LMG S-19264T (=DSM 44701T), isolated from a smear-ripened cheese.</title>
        <authorList>
            <consortium name="US DOE Joint Genome Institute (JGI-PGF)"/>
            <person name="Walter F."/>
            <person name="Albersmeier A."/>
            <person name="Kalinowski J."/>
            <person name="Ruckert C."/>
        </authorList>
    </citation>
    <scope>NUCLEOTIDE SEQUENCE</scope>
    <source>
        <strain evidence="1">CGMCC 1.15958</strain>
    </source>
</reference>
<name>A0A917DP50_9BACT</name>
<keyword evidence="2" id="KW-1185">Reference proteome</keyword>
<proteinExistence type="predicted"/>
<gene>
    <name evidence="1" type="ORF">GCM10011514_20850</name>
</gene>
<protein>
    <submittedName>
        <fullName evidence="1">Uncharacterized protein</fullName>
    </submittedName>
</protein>